<reference evidence="1 2" key="1">
    <citation type="submission" date="2019-03" db="EMBL/GenBank/DDBJ databases">
        <title>First draft genome of Liparis tanakae, snailfish: a comprehensive survey of snailfish specific genes.</title>
        <authorList>
            <person name="Kim W."/>
            <person name="Song I."/>
            <person name="Jeong J.-H."/>
            <person name="Kim D."/>
            <person name="Kim S."/>
            <person name="Ryu S."/>
            <person name="Song J.Y."/>
            <person name="Lee S.K."/>
        </authorList>
    </citation>
    <scope>NUCLEOTIDE SEQUENCE [LARGE SCALE GENOMIC DNA]</scope>
    <source>
        <tissue evidence="1">Muscle</tissue>
    </source>
</reference>
<organism evidence="1 2">
    <name type="scientific">Liparis tanakae</name>
    <name type="common">Tanaka's snailfish</name>
    <dbReference type="NCBI Taxonomy" id="230148"/>
    <lineage>
        <taxon>Eukaryota</taxon>
        <taxon>Metazoa</taxon>
        <taxon>Chordata</taxon>
        <taxon>Craniata</taxon>
        <taxon>Vertebrata</taxon>
        <taxon>Euteleostomi</taxon>
        <taxon>Actinopterygii</taxon>
        <taxon>Neopterygii</taxon>
        <taxon>Teleostei</taxon>
        <taxon>Neoteleostei</taxon>
        <taxon>Acanthomorphata</taxon>
        <taxon>Eupercaria</taxon>
        <taxon>Perciformes</taxon>
        <taxon>Cottioidei</taxon>
        <taxon>Cottales</taxon>
        <taxon>Liparidae</taxon>
        <taxon>Liparis</taxon>
    </lineage>
</organism>
<evidence type="ECO:0000313" key="2">
    <source>
        <dbReference type="Proteomes" id="UP000314294"/>
    </source>
</evidence>
<gene>
    <name evidence="1" type="ORF">EYF80_064529</name>
</gene>
<sequence length="82" mass="9360">MFVYSYSTQRCKCDCVGRTGSRLLTVLPCWGRAGEAWAGHTELLRLPPDCRVLLSMSTMATLRFTRREYTTKKPKEESSARP</sequence>
<evidence type="ECO:0000313" key="1">
    <source>
        <dbReference type="EMBL" id="TNN25342.1"/>
    </source>
</evidence>
<keyword evidence="2" id="KW-1185">Reference proteome</keyword>
<dbReference type="AlphaFoldDB" id="A0A4Z2EAR3"/>
<dbReference type="Proteomes" id="UP000314294">
    <property type="component" value="Unassembled WGS sequence"/>
</dbReference>
<dbReference type="EMBL" id="SRLO01012806">
    <property type="protein sequence ID" value="TNN25342.1"/>
    <property type="molecule type" value="Genomic_DNA"/>
</dbReference>
<comment type="caution">
    <text evidence="1">The sequence shown here is derived from an EMBL/GenBank/DDBJ whole genome shotgun (WGS) entry which is preliminary data.</text>
</comment>
<accession>A0A4Z2EAR3</accession>
<proteinExistence type="predicted"/>
<protein>
    <submittedName>
        <fullName evidence="1">Uncharacterized protein</fullName>
    </submittedName>
</protein>
<name>A0A4Z2EAR3_9TELE</name>